<dbReference type="EMBL" id="FRAJ01000018">
    <property type="protein sequence ID" value="SHK43894.1"/>
    <property type="molecule type" value="Genomic_DNA"/>
</dbReference>
<dbReference type="Proteomes" id="UP000184082">
    <property type="component" value="Unassembled WGS sequence"/>
</dbReference>
<evidence type="ECO:0000313" key="2">
    <source>
        <dbReference type="Proteomes" id="UP000184082"/>
    </source>
</evidence>
<sequence>MKNLRLLSQNAVEVNISSEDIKNMIESFESVEEVRDISDMFSEEVLGYDINLNGDYIEMILKEQLENFSFDLDDEISEILFEQAQYIGDIMVDNLKEYIEDRYRIEDFQSAYDVYKADINEGIGLTLTLSFGKVKHGKLYELASNFNKNSGLR</sequence>
<accession>A0A1M6SGI1</accession>
<reference evidence="1 2" key="1">
    <citation type="submission" date="2016-11" db="EMBL/GenBank/DDBJ databases">
        <authorList>
            <person name="Jaros S."/>
            <person name="Januszkiewicz K."/>
            <person name="Wedrychowicz H."/>
        </authorList>
    </citation>
    <scope>NUCLEOTIDE SEQUENCE [LARGE SCALE GENOMIC DNA]</scope>
    <source>
        <strain evidence="1 2">DSM 14501</strain>
    </source>
</reference>
<evidence type="ECO:0000313" key="1">
    <source>
        <dbReference type="EMBL" id="SHK43894.1"/>
    </source>
</evidence>
<protein>
    <submittedName>
        <fullName evidence="1">Uncharacterized protein</fullName>
    </submittedName>
</protein>
<gene>
    <name evidence="1" type="ORF">SAMN02745883_02053</name>
</gene>
<name>A0A1M6SGI1_9FIRM</name>
<keyword evidence="2" id="KW-1185">Reference proteome</keyword>
<dbReference type="AlphaFoldDB" id="A0A1M6SGI1"/>
<proteinExistence type="predicted"/>
<dbReference type="RefSeq" id="WP_072968202.1">
    <property type="nucleotide sequence ID" value="NZ_FRAJ01000018.1"/>
</dbReference>
<organism evidence="1 2">
    <name type="scientific">Caminicella sporogenes DSM 14501</name>
    <dbReference type="NCBI Taxonomy" id="1121266"/>
    <lineage>
        <taxon>Bacteria</taxon>
        <taxon>Bacillati</taxon>
        <taxon>Bacillota</taxon>
        <taxon>Clostridia</taxon>
        <taxon>Peptostreptococcales</taxon>
        <taxon>Caminicellaceae</taxon>
        <taxon>Caminicella</taxon>
    </lineage>
</organism>